<dbReference type="AlphaFoldDB" id="A0A5M3N3H5"/>
<evidence type="ECO:0000313" key="1">
    <source>
        <dbReference type="EMBL" id="EIW85962.1"/>
    </source>
</evidence>
<dbReference type="EMBL" id="JH711573">
    <property type="protein sequence ID" value="EIW85962.1"/>
    <property type="molecule type" value="Genomic_DNA"/>
</dbReference>
<sequence>MKILPPETIREICKYCTGWDVWETRKALASLARTSKAFRDESSDELWASVPVKALFDALPSRTILKIGISDKAIVKFKSELMTASDWDSFYRRTFSVRELYLDNAGGVEICILSSIFPSQSHVEQAIPRLIRLHLPRKDYYGHSTTPWLILQVFLVPKLQFLKVNSFGESGWDFIKVVPKRCPVLESLDLSQLHGWPNDDKAVFSDMIRELENLKSYNGPIFQERFGRGLSLLPRLEHVSIETRFGFDRSHSLALGSLPFPALSSISLSVDPSTYGRPGNAIELLRAISSKHGEHERRPLSASIQFVELPLLEDVRECCSILSSYSHFDLQSISLTAQIDDDIEDEDTEVSELALTLIRPLLRSVFLRKAILNVTHQVYFTDADVQEMARAWPHLEILKFNEEACWNTQPKITLDGLRSLLSNCTQLYELAIAITVPWSNYNGAERQLGTLDSTYGIGHAMLAAFNLLDSDIEDELFFCVAIAQLAPYVRICMLNSELGRIGRAVKDAQRLPSCVTGPRIDDSLAAFLADWGTSESGSEEEW</sequence>
<organism evidence="1 2">
    <name type="scientific">Coniophora puteana (strain RWD-64-598)</name>
    <name type="common">Brown rot fungus</name>
    <dbReference type="NCBI Taxonomy" id="741705"/>
    <lineage>
        <taxon>Eukaryota</taxon>
        <taxon>Fungi</taxon>
        <taxon>Dikarya</taxon>
        <taxon>Basidiomycota</taxon>
        <taxon>Agaricomycotina</taxon>
        <taxon>Agaricomycetes</taxon>
        <taxon>Agaricomycetidae</taxon>
        <taxon>Boletales</taxon>
        <taxon>Coniophorineae</taxon>
        <taxon>Coniophoraceae</taxon>
        <taxon>Coniophora</taxon>
    </lineage>
</organism>
<dbReference type="RefSeq" id="XP_007762942.1">
    <property type="nucleotide sequence ID" value="XM_007764752.1"/>
</dbReference>
<keyword evidence="2" id="KW-1185">Reference proteome</keyword>
<accession>A0A5M3N3H5</accession>
<dbReference type="KEGG" id="cput:CONPUDRAFT_148093"/>
<dbReference type="InterPro" id="IPR032675">
    <property type="entry name" value="LRR_dom_sf"/>
</dbReference>
<name>A0A5M3N3H5_CONPW</name>
<evidence type="ECO:0000313" key="2">
    <source>
        <dbReference type="Proteomes" id="UP000053558"/>
    </source>
</evidence>
<dbReference type="Proteomes" id="UP000053558">
    <property type="component" value="Unassembled WGS sequence"/>
</dbReference>
<dbReference type="Gene3D" id="3.80.10.10">
    <property type="entry name" value="Ribonuclease Inhibitor"/>
    <property type="match status" value="1"/>
</dbReference>
<evidence type="ECO:0008006" key="3">
    <source>
        <dbReference type="Google" id="ProtNLM"/>
    </source>
</evidence>
<protein>
    <recommendedName>
        <fullName evidence="3">F-box domain-containing protein</fullName>
    </recommendedName>
</protein>
<gene>
    <name evidence="1" type="ORF">CONPUDRAFT_148093</name>
</gene>
<reference evidence="2" key="1">
    <citation type="journal article" date="2012" name="Science">
        <title>The Paleozoic origin of enzymatic lignin decomposition reconstructed from 31 fungal genomes.</title>
        <authorList>
            <person name="Floudas D."/>
            <person name="Binder M."/>
            <person name="Riley R."/>
            <person name="Barry K."/>
            <person name="Blanchette R.A."/>
            <person name="Henrissat B."/>
            <person name="Martinez A.T."/>
            <person name="Otillar R."/>
            <person name="Spatafora J.W."/>
            <person name="Yadav J.S."/>
            <person name="Aerts A."/>
            <person name="Benoit I."/>
            <person name="Boyd A."/>
            <person name="Carlson A."/>
            <person name="Copeland A."/>
            <person name="Coutinho P.M."/>
            <person name="de Vries R.P."/>
            <person name="Ferreira P."/>
            <person name="Findley K."/>
            <person name="Foster B."/>
            <person name="Gaskell J."/>
            <person name="Glotzer D."/>
            <person name="Gorecki P."/>
            <person name="Heitman J."/>
            <person name="Hesse C."/>
            <person name="Hori C."/>
            <person name="Igarashi K."/>
            <person name="Jurgens J.A."/>
            <person name="Kallen N."/>
            <person name="Kersten P."/>
            <person name="Kohler A."/>
            <person name="Kuees U."/>
            <person name="Kumar T.K.A."/>
            <person name="Kuo A."/>
            <person name="LaButti K."/>
            <person name="Larrondo L.F."/>
            <person name="Lindquist E."/>
            <person name="Ling A."/>
            <person name="Lombard V."/>
            <person name="Lucas S."/>
            <person name="Lundell T."/>
            <person name="Martin R."/>
            <person name="McLaughlin D.J."/>
            <person name="Morgenstern I."/>
            <person name="Morin E."/>
            <person name="Murat C."/>
            <person name="Nagy L.G."/>
            <person name="Nolan M."/>
            <person name="Ohm R.A."/>
            <person name="Patyshakuliyeva A."/>
            <person name="Rokas A."/>
            <person name="Ruiz-Duenas F.J."/>
            <person name="Sabat G."/>
            <person name="Salamov A."/>
            <person name="Samejima M."/>
            <person name="Schmutz J."/>
            <person name="Slot J.C."/>
            <person name="St John F."/>
            <person name="Stenlid J."/>
            <person name="Sun H."/>
            <person name="Sun S."/>
            <person name="Syed K."/>
            <person name="Tsang A."/>
            <person name="Wiebenga A."/>
            <person name="Young D."/>
            <person name="Pisabarro A."/>
            <person name="Eastwood D.C."/>
            <person name="Martin F."/>
            <person name="Cullen D."/>
            <person name="Grigoriev I.V."/>
            <person name="Hibbett D.S."/>
        </authorList>
    </citation>
    <scope>NUCLEOTIDE SEQUENCE [LARGE SCALE GENOMIC DNA]</scope>
    <source>
        <strain evidence="2">RWD-64-598 SS2</strain>
    </source>
</reference>
<comment type="caution">
    <text evidence="1">The sequence shown here is derived from an EMBL/GenBank/DDBJ whole genome shotgun (WGS) entry which is preliminary data.</text>
</comment>
<dbReference type="OrthoDB" id="2754214at2759"/>
<dbReference type="SUPFAM" id="SSF52047">
    <property type="entry name" value="RNI-like"/>
    <property type="match status" value="1"/>
</dbReference>
<dbReference type="GeneID" id="19202440"/>
<proteinExistence type="predicted"/>